<protein>
    <recommendedName>
        <fullName evidence="3">BAG domain-containing protein</fullName>
    </recommendedName>
</protein>
<comment type="caution">
    <text evidence="4">The sequence shown here is derived from an EMBL/GenBank/DDBJ whole genome shotgun (WGS) entry which is preliminary data.</text>
</comment>
<evidence type="ECO:0000313" key="4">
    <source>
        <dbReference type="EMBL" id="TKA65470.1"/>
    </source>
</evidence>
<gene>
    <name evidence="4" type="ORF">B0A49_11667</name>
</gene>
<feature type="compositionally biased region" description="Basic residues" evidence="1">
    <location>
        <begin position="268"/>
        <end position="283"/>
    </location>
</feature>
<reference evidence="4 5" key="1">
    <citation type="submission" date="2017-03" db="EMBL/GenBank/DDBJ databases">
        <title>Genomes of endolithic fungi from Antarctica.</title>
        <authorList>
            <person name="Coleine C."/>
            <person name="Masonjones S."/>
            <person name="Stajich J.E."/>
        </authorList>
    </citation>
    <scope>NUCLEOTIDE SEQUENCE [LARGE SCALE GENOMIC DNA]</scope>
    <source>
        <strain evidence="4 5">CCFEE 5187</strain>
    </source>
</reference>
<name>A0A4U0WQ09_9PEZI</name>
<keyword evidence="2" id="KW-0472">Membrane</keyword>
<dbReference type="GO" id="GO:0051087">
    <property type="term" value="F:protein-folding chaperone binding"/>
    <property type="evidence" value="ECO:0007669"/>
    <property type="project" value="InterPro"/>
</dbReference>
<dbReference type="SMART" id="SM00264">
    <property type="entry name" value="BAG"/>
    <property type="match status" value="1"/>
</dbReference>
<feature type="compositionally biased region" description="Polar residues" evidence="1">
    <location>
        <begin position="139"/>
        <end position="150"/>
    </location>
</feature>
<feature type="transmembrane region" description="Helical" evidence="2">
    <location>
        <begin position="76"/>
        <end position="94"/>
    </location>
</feature>
<proteinExistence type="predicted"/>
<feature type="compositionally biased region" description="Low complexity" evidence="1">
    <location>
        <begin position="251"/>
        <end position="265"/>
    </location>
</feature>
<sequence length="408" mass="44029">MINLASSILSYIRKFLEPPRTQAHPPLGALQSAIATLKSTLGFTQQPSLSTSSSASPQYYLADGINFLLTRTREEYIAALLAIFAFIVTAMSWSSRFGNLTSRLSPFGRPGQGQSSQVNDGDFSYITSDDLKNQRHPPNATSQPYQSSHARPSGPPRDTDVLVLKNKRVSYPVHFPAYSIERGELTVGRVREEAAKKAGAGDPRKVKLFYKGQNLADDTRTCASQGLRTNAEILCVIGDAVPEPADHSSSSDDSGVDVDGAAAGDAPKRKRNRTRNKKKKNQSKKSSGTATPTTSDSLPLPHPSSNPSSRPRSPAPPATPATAMDKLNALSSTLAILLPQCAQYTASPPSDPAKRDFEHKRLSETILAQVLLKLDAVETEGDAEARARRKELVREAQNVLNGLDAAVR</sequence>
<keyword evidence="2" id="KW-1133">Transmembrane helix</keyword>
<dbReference type="PROSITE" id="PS51035">
    <property type="entry name" value="BAG"/>
    <property type="match status" value="1"/>
</dbReference>
<feature type="compositionally biased region" description="Low complexity" evidence="1">
    <location>
        <begin position="284"/>
        <end position="312"/>
    </location>
</feature>
<evidence type="ECO:0000259" key="3">
    <source>
        <dbReference type="PROSITE" id="PS51035"/>
    </source>
</evidence>
<dbReference type="Proteomes" id="UP000308768">
    <property type="component" value="Unassembled WGS sequence"/>
</dbReference>
<dbReference type="InterPro" id="IPR003103">
    <property type="entry name" value="BAG_domain"/>
</dbReference>
<dbReference type="InterPro" id="IPR029071">
    <property type="entry name" value="Ubiquitin-like_domsf"/>
</dbReference>
<evidence type="ECO:0000256" key="1">
    <source>
        <dbReference type="SAM" id="MobiDB-lite"/>
    </source>
</evidence>
<organism evidence="4 5">
    <name type="scientific">Cryomyces minteri</name>
    <dbReference type="NCBI Taxonomy" id="331657"/>
    <lineage>
        <taxon>Eukaryota</taxon>
        <taxon>Fungi</taxon>
        <taxon>Dikarya</taxon>
        <taxon>Ascomycota</taxon>
        <taxon>Pezizomycotina</taxon>
        <taxon>Dothideomycetes</taxon>
        <taxon>Dothideomycetes incertae sedis</taxon>
        <taxon>Cryomyces</taxon>
    </lineage>
</organism>
<accession>A0A4U0WQ09</accession>
<evidence type="ECO:0000256" key="2">
    <source>
        <dbReference type="SAM" id="Phobius"/>
    </source>
</evidence>
<evidence type="ECO:0000313" key="5">
    <source>
        <dbReference type="Proteomes" id="UP000308768"/>
    </source>
</evidence>
<dbReference type="SUPFAM" id="SSF63491">
    <property type="entry name" value="BAG domain"/>
    <property type="match status" value="1"/>
</dbReference>
<feature type="region of interest" description="Disordered" evidence="1">
    <location>
        <begin position="242"/>
        <end position="321"/>
    </location>
</feature>
<feature type="domain" description="BAG" evidence="3">
    <location>
        <begin position="343"/>
        <end position="407"/>
    </location>
</feature>
<dbReference type="SUPFAM" id="SSF54236">
    <property type="entry name" value="Ubiquitin-like"/>
    <property type="match status" value="1"/>
</dbReference>
<dbReference type="EMBL" id="NAJN01001136">
    <property type="protein sequence ID" value="TKA65470.1"/>
    <property type="molecule type" value="Genomic_DNA"/>
</dbReference>
<dbReference type="OrthoDB" id="417450at2759"/>
<dbReference type="Gene3D" id="1.20.58.120">
    <property type="entry name" value="BAG domain"/>
    <property type="match status" value="1"/>
</dbReference>
<dbReference type="STRING" id="331657.A0A4U0WQ09"/>
<keyword evidence="2" id="KW-0812">Transmembrane</keyword>
<dbReference type="Pfam" id="PF02179">
    <property type="entry name" value="BAG"/>
    <property type="match status" value="1"/>
</dbReference>
<keyword evidence="5" id="KW-1185">Reference proteome</keyword>
<dbReference type="InterPro" id="IPR036533">
    <property type="entry name" value="BAG_dom_sf"/>
</dbReference>
<dbReference type="AlphaFoldDB" id="A0A4U0WQ09"/>
<feature type="region of interest" description="Disordered" evidence="1">
    <location>
        <begin position="107"/>
        <end position="160"/>
    </location>
</feature>